<evidence type="ECO:0000313" key="1">
    <source>
        <dbReference type="EMBL" id="PSX03943.1"/>
    </source>
</evidence>
<sequence>MYELMKLYLDKTQIGILKRAKHAGYILRFKPRHDDEDDGYLSIQHKIKGSIIRIHFSNSYRAGGISYTEYRLLQNVINTNLVKELSVLEQIAHINTRAPFEQQKLNQLVNKLPLGWRQEFKNYILTDKLYYEPCCLRWYTPIDQLYFIVRWDDAGGGYYVSVETHTLGGAKKLHERAILSNAELIEVAAKHYAAHCSVLITEK</sequence>
<evidence type="ECO:0000313" key="2">
    <source>
        <dbReference type="Proteomes" id="UP000240989"/>
    </source>
</evidence>
<gene>
    <name evidence="1" type="ORF">C0W27_20835</name>
</gene>
<reference evidence="1 2" key="1">
    <citation type="submission" date="2018-01" db="EMBL/GenBank/DDBJ databases">
        <title>Whole genome sequencing of Histamine producing bacteria.</title>
        <authorList>
            <person name="Butler K."/>
        </authorList>
    </citation>
    <scope>NUCLEOTIDE SEQUENCE [LARGE SCALE GENOMIC DNA]</scope>
    <source>
        <strain evidence="1 2">A6-1</strain>
    </source>
</reference>
<dbReference type="RefSeq" id="WP_045152823.1">
    <property type="nucleotide sequence ID" value="NZ_JZSW01000007.1"/>
</dbReference>
<proteinExistence type="predicted"/>
<keyword evidence="2" id="KW-1185">Reference proteome</keyword>
<comment type="caution">
    <text evidence="1">The sequence shown here is derived from an EMBL/GenBank/DDBJ whole genome shotgun (WGS) entry which is preliminary data.</text>
</comment>
<organism evidence="1 2">
    <name type="scientific">Photobacterium angustum</name>
    <dbReference type="NCBI Taxonomy" id="661"/>
    <lineage>
        <taxon>Bacteria</taxon>
        <taxon>Pseudomonadati</taxon>
        <taxon>Pseudomonadota</taxon>
        <taxon>Gammaproteobacteria</taxon>
        <taxon>Vibrionales</taxon>
        <taxon>Vibrionaceae</taxon>
        <taxon>Photobacterium</taxon>
    </lineage>
</organism>
<dbReference type="EMBL" id="PYOU01000027">
    <property type="protein sequence ID" value="PSX03943.1"/>
    <property type="molecule type" value="Genomic_DNA"/>
</dbReference>
<dbReference type="Proteomes" id="UP000240989">
    <property type="component" value="Unassembled WGS sequence"/>
</dbReference>
<protein>
    <submittedName>
        <fullName evidence="1">Uncharacterized protein</fullName>
    </submittedName>
</protein>
<accession>A0ABX5GYJ2</accession>
<name>A0ABX5GYJ2_PHOAN</name>